<dbReference type="AlphaFoldDB" id="A0A9W6GM58"/>
<comment type="cofactor">
    <cofactor evidence="1 12 13 14">
        <name>pyridoxal 5'-phosphate</name>
        <dbReference type="ChEBI" id="CHEBI:597326"/>
    </cofactor>
</comment>
<dbReference type="FunFam" id="3.20.20.10:FF:000003">
    <property type="entry name" value="Diaminopimelate decarboxylase"/>
    <property type="match status" value="1"/>
</dbReference>
<evidence type="ECO:0000313" key="19">
    <source>
        <dbReference type="Proteomes" id="UP001144471"/>
    </source>
</evidence>
<dbReference type="PRINTS" id="PR01181">
    <property type="entry name" value="DAPDCRBXLASE"/>
</dbReference>
<dbReference type="Gene3D" id="2.40.37.10">
    <property type="entry name" value="Lyase, Ornithine Decarboxylase, Chain A, domain 1"/>
    <property type="match status" value="1"/>
</dbReference>
<keyword evidence="4 12" id="KW-0663">Pyridoxal phosphate</keyword>
<dbReference type="FunFam" id="2.40.37.10:FF:000003">
    <property type="entry name" value="Diaminopimelate decarboxylase"/>
    <property type="match status" value="1"/>
</dbReference>
<feature type="binding site" evidence="12">
    <location>
        <position position="329"/>
    </location>
    <ligand>
        <name>substrate</name>
    </ligand>
</feature>
<keyword evidence="19" id="KW-1185">Reference proteome</keyword>
<feature type="binding site" evidence="12">
    <location>
        <begin position="289"/>
        <end position="292"/>
    </location>
    <ligand>
        <name>pyridoxal 5'-phosphate</name>
        <dbReference type="ChEBI" id="CHEBI:597326"/>
    </ligand>
</feature>
<evidence type="ECO:0000259" key="16">
    <source>
        <dbReference type="Pfam" id="PF00278"/>
    </source>
</evidence>
<evidence type="ECO:0000256" key="1">
    <source>
        <dbReference type="ARBA" id="ARBA00001933"/>
    </source>
</evidence>
<evidence type="ECO:0000256" key="14">
    <source>
        <dbReference type="RuleBase" id="RU003738"/>
    </source>
</evidence>
<feature type="domain" description="Orn/DAP/Arg decarboxylase 2 C-terminal" evidence="16">
    <location>
        <begin position="33"/>
        <end position="387"/>
    </location>
</feature>
<organism evidence="18 19">
    <name type="scientific">Propionigenium maris DSM 9537</name>
    <dbReference type="NCBI Taxonomy" id="1123000"/>
    <lineage>
        <taxon>Bacteria</taxon>
        <taxon>Fusobacteriati</taxon>
        <taxon>Fusobacteriota</taxon>
        <taxon>Fusobacteriia</taxon>
        <taxon>Fusobacteriales</taxon>
        <taxon>Fusobacteriaceae</taxon>
        <taxon>Propionigenium</taxon>
    </lineage>
</organism>
<comment type="subunit">
    <text evidence="12">Homodimer.</text>
</comment>
<feature type="domain" description="Orn/DAP/Arg decarboxylase 2 N-terminal" evidence="17">
    <location>
        <begin position="40"/>
        <end position="296"/>
    </location>
</feature>
<dbReference type="InterPro" id="IPR029066">
    <property type="entry name" value="PLP-binding_barrel"/>
</dbReference>
<evidence type="ECO:0000256" key="3">
    <source>
        <dbReference type="ARBA" id="ARBA00022793"/>
    </source>
</evidence>
<evidence type="ECO:0000256" key="12">
    <source>
        <dbReference type="HAMAP-Rule" id="MF_02120"/>
    </source>
</evidence>
<dbReference type="GO" id="GO:0008836">
    <property type="term" value="F:diaminopimelate decarboxylase activity"/>
    <property type="evidence" value="ECO:0007669"/>
    <property type="project" value="UniProtKB-UniRule"/>
</dbReference>
<dbReference type="Proteomes" id="UP001144471">
    <property type="component" value="Unassembled WGS sequence"/>
</dbReference>
<dbReference type="Pfam" id="PF02784">
    <property type="entry name" value="Orn_Arg_deC_N"/>
    <property type="match status" value="1"/>
</dbReference>
<gene>
    <name evidence="12 18" type="primary">lysA</name>
    <name evidence="18" type="ORF">PM10SUCC1_17700</name>
</gene>
<comment type="pathway">
    <text evidence="8 12 14">Amino-acid biosynthesis; L-lysine biosynthesis via DAP pathway; L-lysine from DL-2,6-diaminopimelate: step 1/1.</text>
</comment>
<dbReference type="InterPro" id="IPR022644">
    <property type="entry name" value="De-COase2_N"/>
</dbReference>
<comment type="catalytic activity">
    <reaction evidence="7 12 14">
        <text>meso-2,6-diaminopimelate + H(+) = L-lysine + CO2</text>
        <dbReference type="Rhea" id="RHEA:15101"/>
        <dbReference type="ChEBI" id="CHEBI:15378"/>
        <dbReference type="ChEBI" id="CHEBI:16526"/>
        <dbReference type="ChEBI" id="CHEBI:32551"/>
        <dbReference type="ChEBI" id="CHEBI:57791"/>
        <dbReference type="EC" id="4.1.1.20"/>
    </reaction>
</comment>
<comment type="caution">
    <text evidence="18">The sequence shown here is derived from an EMBL/GenBank/DDBJ whole genome shotgun (WGS) entry which is preliminary data.</text>
</comment>
<keyword evidence="3 12" id="KW-0210">Decarboxylase</keyword>
<feature type="modified residue" description="N6-(pyridoxal phosphate)lysine" evidence="12 13">
    <location>
        <position position="65"/>
    </location>
</feature>
<keyword evidence="15" id="KW-0175">Coiled coil</keyword>
<dbReference type="HAMAP" id="MF_02120">
    <property type="entry name" value="LysA"/>
    <property type="match status" value="1"/>
</dbReference>
<evidence type="ECO:0000256" key="2">
    <source>
        <dbReference type="ARBA" id="ARBA00022605"/>
    </source>
</evidence>
<evidence type="ECO:0000256" key="6">
    <source>
        <dbReference type="ARBA" id="ARBA00023239"/>
    </source>
</evidence>
<dbReference type="EC" id="4.1.1.20" evidence="10 12"/>
<keyword evidence="2 12" id="KW-0028">Amino-acid biosynthesis</keyword>
<reference evidence="18" key="1">
    <citation type="submission" date="2022-12" db="EMBL/GenBank/DDBJ databases">
        <title>Reference genome sequencing for broad-spectrum identification of bacterial and archaeal isolates by mass spectrometry.</title>
        <authorList>
            <person name="Sekiguchi Y."/>
            <person name="Tourlousse D.M."/>
        </authorList>
    </citation>
    <scope>NUCLEOTIDE SEQUENCE</scope>
    <source>
        <strain evidence="18">10succ1</strain>
    </source>
</reference>
<feature type="active site" description="Proton donor" evidence="13">
    <location>
        <position position="360"/>
    </location>
</feature>
<feature type="binding site" evidence="12">
    <location>
        <position position="389"/>
    </location>
    <ligand>
        <name>pyridoxal 5'-phosphate</name>
        <dbReference type="ChEBI" id="CHEBI:597326"/>
    </ligand>
</feature>
<feature type="coiled-coil region" evidence="15">
    <location>
        <begin position="262"/>
        <end position="289"/>
    </location>
</feature>
<evidence type="ECO:0000313" key="18">
    <source>
        <dbReference type="EMBL" id="GLI56256.1"/>
    </source>
</evidence>
<evidence type="ECO:0000256" key="7">
    <source>
        <dbReference type="ARBA" id="ARBA00050464"/>
    </source>
</evidence>
<dbReference type="CDD" id="cd06828">
    <property type="entry name" value="PLPDE_III_DapDC"/>
    <property type="match status" value="1"/>
</dbReference>
<evidence type="ECO:0000256" key="4">
    <source>
        <dbReference type="ARBA" id="ARBA00022898"/>
    </source>
</evidence>
<evidence type="ECO:0000256" key="10">
    <source>
        <dbReference type="ARBA" id="ARBA00066427"/>
    </source>
</evidence>
<dbReference type="InterPro" id="IPR022643">
    <property type="entry name" value="De-COase2_C"/>
</dbReference>
<evidence type="ECO:0000256" key="11">
    <source>
        <dbReference type="ARBA" id="ARBA00074972"/>
    </source>
</evidence>
<feature type="binding site" evidence="12">
    <location>
        <position position="292"/>
    </location>
    <ligand>
        <name>substrate</name>
    </ligand>
</feature>
<dbReference type="InterPro" id="IPR002986">
    <property type="entry name" value="DAP_deCOOHase_LysA"/>
</dbReference>
<dbReference type="RefSeq" id="WP_281835288.1">
    <property type="nucleotide sequence ID" value="NZ_BSDY01000007.1"/>
</dbReference>
<dbReference type="PRINTS" id="PR01179">
    <property type="entry name" value="ODADCRBXLASE"/>
</dbReference>
<dbReference type="SUPFAM" id="SSF51419">
    <property type="entry name" value="PLP-binding barrel"/>
    <property type="match status" value="1"/>
</dbReference>
<evidence type="ECO:0000256" key="8">
    <source>
        <dbReference type="ARBA" id="ARBA00060643"/>
    </source>
</evidence>
<dbReference type="Pfam" id="PF00278">
    <property type="entry name" value="Orn_DAP_Arg_deC"/>
    <property type="match status" value="1"/>
</dbReference>
<dbReference type="NCBIfam" id="TIGR01048">
    <property type="entry name" value="lysA"/>
    <property type="match status" value="1"/>
</dbReference>
<sequence length="433" mass="48294">MRRFGTMEVKENLLHIGGISTEKLVEEYGSPLYVMDQCLIEENMNKFKRGFQSNKFQTEIIYASKAFLTMAMCQLVAREGLSMDAVSGGEVFTAREAGFPMEKIYFHGNNKGAEEIELALESKVGTIIVDNPGELELLEELCRKGNSKVRILLRVNPGIEAHTHEYIQTSKYCSKFGESIFDETIEGFIERASKSQYISLDGFHCHIGSQIFDEAPYLVAIETMVEFAAKIKRKTGYSAKVLNMGGGFGVYYSKGDDALDIEDITSKMIEHLERKIDEYQVEIERVMIEPGRSIVANAGTTLYRVGGLKTTYSGKKYVFIDGGMTDNIRPALYQAEYEGSIANRMTDPTTELVTVAGKCCESGDVIMKDTLLQKCQVGDILAVGSTGAYNYSMASNYNRITKPAVVFVGSGESKLVVKRETYMDLIKNDIKLY</sequence>
<evidence type="ECO:0000256" key="13">
    <source>
        <dbReference type="PIRSR" id="PIRSR600183-50"/>
    </source>
</evidence>
<comment type="function">
    <text evidence="12">Specifically catalyzes the decarboxylation of meso-diaminopimelate (meso-DAP) to L-lysine.</text>
</comment>
<dbReference type="PANTHER" id="PTHR43727">
    <property type="entry name" value="DIAMINOPIMELATE DECARBOXYLASE"/>
    <property type="match status" value="1"/>
</dbReference>
<feature type="binding site" evidence="12">
    <location>
        <position position="361"/>
    </location>
    <ligand>
        <name>substrate</name>
    </ligand>
</feature>
<dbReference type="EMBL" id="BSDY01000007">
    <property type="protein sequence ID" value="GLI56256.1"/>
    <property type="molecule type" value="Genomic_DNA"/>
</dbReference>
<evidence type="ECO:0000259" key="17">
    <source>
        <dbReference type="Pfam" id="PF02784"/>
    </source>
</evidence>
<protein>
    <recommendedName>
        <fullName evidence="11 12">Diaminopimelate decarboxylase</fullName>
        <shortName evidence="12">DAP decarboxylase</shortName>
        <shortName evidence="12">DAPDC</shortName>
        <ecNumber evidence="10 12">4.1.1.20</ecNumber>
    </recommendedName>
</protein>
<dbReference type="PANTHER" id="PTHR43727:SF2">
    <property type="entry name" value="GROUP IV DECARBOXYLASE"/>
    <property type="match status" value="1"/>
</dbReference>
<feature type="binding site" evidence="12">
    <location>
        <position position="333"/>
    </location>
    <ligand>
        <name>substrate</name>
    </ligand>
</feature>
<comment type="similarity">
    <text evidence="9 12">Belongs to the Orn/Lys/Arg decarboxylase class-II family. LysA subfamily.</text>
</comment>
<keyword evidence="6 12" id="KW-0456">Lyase</keyword>
<dbReference type="SUPFAM" id="SSF50621">
    <property type="entry name" value="Alanine racemase C-terminal domain-like"/>
    <property type="match status" value="1"/>
</dbReference>
<dbReference type="GO" id="GO:0009089">
    <property type="term" value="P:lysine biosynthetic process via diaminopimelate"/>
    <property type="evidence" value="ECO:0007669"/>
    <property type="project" value="UniProtKB-UniRule"/>
</dbReference>
<dbReference type="InterPro" id="IPR000183">
    <property type="entry name" value="Orn/DAP/Arg_de-COase"/>
</dbReference>
<name>A0A9W6GM58_9FUSO</name>
<proteinExistence type="inferred from homology"/>
<keyword evidence="5 12" id="KW-0457">Lysine biosynthesis</keyword>
<evidence type="ECO:0000256" key="5">
    <source>
        <dbReference type="ARBA" id="ARBA00023154"/>
    </source>
</evidence>
<dbReference type="Gene3D" id="3.20.20.10">
    <property type="entry name" value="Alanine racemase"/>
    <property type="match status" value="1"/>
</dbReference>
<feature type="binding site" evidence="12">
    <location>
        <position position="389"/>
    </location>
    <ligand>
        <name>substrate</name>
    </ligand>
</feature>
<dbReference type="GO" id="GO:0030170">
    <property type="term" value="F:pyridoxal phosphate binding"/>
    <property type="evidence" value="ECO:0007669"/>
    <property type="project" value="UniProtKB-UniRule"/>
</dbReference>
<accession>A0A9W6GM58</accession>
<evidence type="ECO:0000256" key="15">
    <source>
        <dbReference type="SAM" id="Coils"/>
    </source>
</evidence>
<feature type="binding site" evidence="12">
    <location>
        <position position="247"/>
    </location>
    <ligand>
        <name>pyridoxal 5'-phosphate</name>
        <dbReference type="ChEBI" id="CHEBI:597326"/>
    </ligand>
</feature>
<dbReference type="InterPro" id="IPR009006">
    <property type="entry name" value="Ala_racemase/Decarboxylase_C"/>
</dbReference>
<evidence type="ECO:0000256" key="9">
    <source>
        <dbReference type="ARBA" id="ARBA00060983"/>
    </source>
</evidence>